<sequence>MSIPNEALQKVLQEIETQAILSQQQLAVVKSQITSKQRDTRLIQLTESELSSLPASTKVYEGVGKMFIQEDTSEVKKRLETERNTLVEDIKGLKKRQTYLETTYSNASDHMNKILNRSG</sequence>
<dbReference type="GO" id="GO:0016272">
    <property type="term" value="C:prefoldin complex"/>
    <property type="evidence" value="ECO:0007669"/>
    <property type="project" value="InterPro"/>
</dbReference>
<evidence type="ECO:0000256" key="1">
    <source>
        <dbReference type="ARBA" id="ARBA00008045"/>
    </source>
</evidence>
<dbReference type="Pfam" id="PF01920">
    <property type="entry name" value="Prefoldin_2"/>
    <property type="match status" value="1"/>
</dbReference>
<reference evidence="3 4" key="1">
    <citation type="submission" date="2019-01" db="EMBL/GenBank/DDBJ databases">
        <title>Intercellular communication is required for trap formation in the nematode-trapping fungus Duddingtonia flagrans.</title>
        <authorList>
            <person name="Youssar L."/>
            <person name="Wernet V."/>
            <person name="Hensel N."/>
            <person name="Hildebrandt H.-G."/>
            <person name="Fischer R."/>
        </authorList>
    </citation>
    <scope>NUCLEOTIDE SEQUENCE [LARGE SCALE GENOMIC DNA]</scope>
    <source>
        <strain evidence="3 4">CBS H-5679</strain>
    </source>
</reference>
<dbReference type="GO" id="GO:0005737">
    <property type="term" value="C:cytoplasm"/>
    <property type="evidence" value="ECO:0007669"/>
    <property type="project" value="TreeGrafter"/>
</dbReference>
<gene>
    <name evidence="3" type="ORF">DFL_007453</name>
</gene>
<dbReference type="InterPro" id="IPR009053">
    <property type="entry name" value="Prefoldin"/>
</dbReference>
<dbReference type="Proteomes" id="UP000283090">
    <property type="component" value="Unassembled WGS sequence"/>
</dbReference>
<dbReference type="GO" id="GO:0051082">
    <property type="term" value="F:unfolded protein binding"/>
    <property type="evidence" value="ECO:0007669"/>
    <property type="project" value="InterPro"/>
</dbReference>
<keyword evidence="2" id="KW-0143">Chaperone</keyword>
<dbReference type="VEuPathDB" id="FungiDB:DFL_007453"/>
<comment type="similarity">
    <text evidence="1">Belongs to the prefoldin subunit beta family.</text>
</comment>
<dbReference type="RefSeq" id="XP_067488595.1">
    <property type="nucleotide sequence ID" value="XM_067637039.1"/>
</dbReference>
<dbReference type="Gene3D" id="1.10.287.370">
    <property type="match status" value="1"/>
</dbReference>
<dbReference type="GeneID" id="93589764"/>
<accession>A0A436ZVQ7</accession>
<dbReference type="PANTHER" id="PTHR20903">
    <property type="entry name" value="PREFOLDIN SUBUNIT 1-RELATED"/>
    <property type="match status" value="1"/>
</dbReference>
<dbReference type="GO" id="GO:0044183">
    <property type="term" value="F:protein folding chaperone"/>
    <property type="evidence" value="ECO:0007669"/>
    <property type="project" value="TreeGrafter"/>
</dbReference>
<proteinExistence type="inferred from homology"/>
<dbReference type="EMBL" id="SAEB01000009">
    <property type="protein sequence ID" value="RVD83051.1"/>
    <property type="molecule type" value="Genomic_DNA"/>
</dbReference>
<organism evidence="3 4">
    <name type="scientific">Arthrobotrys flagrans</name>
    <name type="common">Nematode-trapping fungus</name>
    <name type="synonym">Trichothecium flagrans</name>
    <dbReference type="NCBI Taxonomy" id="97331"/>
    <lineage>
        <taxon>Eukaryota</taxon>
        <taxon>Fungi</taxon>
        <taxon>Dikarya</taxon>
        <taxon>Ascomycota</taxon>
        <taxon>Pezizomycotina</taxon>
        <taxon>Orbiliomycetes</taxon>
        <taxon>Orbiliales</taxon>
        <taxon>Orbiliaceae</taxon>
        <taxon>Arthrobotrys</taxon>
    </lineage>
</organism>
<name>A0A436ZVQ7_ARTFL</name>
<dbReference type="PANTHER" id="PTHR20903:SF0">
    <property type="entry name" value="PREFOLDIN SUBUNIT 1"/>
    <property type="match status" value="1"/>
</dbReference>
<comment type="caution">
    <text evidence="3">The sequence shown here is derived from an EMBL/GenBank/DDBJ whole genome shotgun (WGS) entry which is preliminary data.</text>
</comment>
<dbReference type="SUPFAM" id="SSF46579">
    <property type="entry name" value="Prefoldin"/>
    <property type="match status" value="1"/>
</dbReference>
<keyword evidence="4" id="KW-1185">Reference proteome</keyword>
<evidence type="ECO:0000256" key="2">
    <source>
        <dbReference type="ARBA" id="ARBA00023186"/>
    </source>
</evidence>
<evidence type="ECO:0008006" key="5">
    <source>
        <dbReference type="Google" id="ProtNLM"/>
    </source>
</evidence>
<dbReference type="CDD" id="cd23164">
    <property type="entry name" value="Prefoldin_1"/>
    <property type="match status" value="1"/>
</dbReference>
<dbReference type="STRING" id="97331.A0A436ZVQ7"/>
<dbReference type="OrthoDB" id="2015447at2759"/>
<dbReference type="InterPro" id="IPR002777">
    <property type="entry name" value="PFD_beta-like"/>
</dbReference>
<protein>
    <recommendedName>
        <fullName evidence="5">Prefoldin</fullName>
    </recommendedName>
</protein>
<dbReference type="AlphaFoldDB" id="A0A436ZVQ7"/>
<evidence type="ECO:0000313" key="3">
    <source>
        <dbReference type="EMBL" id="RVD83051.1"/>
    </source>
</evidence>
<evidence type="ECO:0000313" key="4">
    <source>
        <dbReference type="Proteomes" id="UP000283090"/>
    </source>
</evidence>